<dbReference type="Proteomes" id="UP001485043">
    <property type="component" value="Unassembled WGS sequence"/>
</dbReference>
<gene>
    <name evidence="1" type="ORF">WJX84_007245</name>
</gene>
<keyword evidence="2" id="KW-1185">Reference proteome</keyword>
<feature type="non-terminal residue" evidence="1">
    <location>
        <position position="48"/>
    </location>
</feature>
<name>A0AAW1RHT4_9CHLO</name>
<comment type="caution">
    <text evidence="1">The sequence shown here is derived from an EMBL/GenBank/DDBJ whole genome shotgun (WGS) entry which is preliminary data.</text>
</comment>
<evidence type="ECO:0000313" key="2">
    <source>
        <dbReference type="Proteomes" id="UP001485043"/>
    </source>
</evidence>
<organism evidence="1 2">
    <name type="scientific">Apatococcus fuscideae</name>
    <dbReference type="NCBI Taxonomy" id="2026836"/>
    <lineage>
        <taxon>Eukaryota</taxon>
        <taxon>Viridiplantae</taxon>
        <taxon>Chlorophyta</taxon>
        <taxon>core chlorophytes</taxon>
        <taxon>Trebouxiophyceae</taxon>
        <taxon>Chlorellales</taxon>
        <taxon>Chlorellaceae</taxon>
        <taxon>Apatococcus</taxon>
    </lineage>
</organism>
<proteinExistence type="predicted"/>
<sequence length="48" mass="5471">MPHPNRTGLVEAIRSDHPNREGSTFNPLPTWRSATPWKVKSHIIVPLE</sequence>
<protein>
    <submittedName>
        <fullName evidence="1">Uncharacterized protein</fullName>
    </submittedName>
</protein>
<accession>A0AAW1RHT4</accession>
<evidence type="ECO:0000313" key="1">
    <source>
        <dbReference type="EMBL" id="KAK9833245.1"/>
    </source>
</evidence>
<dbReference type="EMBL" id="JALJOV010002194">
    <property type="protein sequence ID" value="KAK9833245.1"/>
    <property type="molecule type" value="Genomic_DNA"/>
</dbReference>
<reference evidence="1 2" key="1">
    <citation type="journal article" date="2024" name="Nat. Commun.">
        <title>Phylogenomics reveals the evolutionary origins of lichenization in chlorophyte algae.</title>
        <authorList>
            <person name="Puginier C."/>
            <person name="Libourel C."/>
            <person name="Otte J."/>
            <person name="Skaloud P."/>
            <person name="Haon M."/>
            <person name="Grisel S."/>
            <person name="Petersen M."/>
            <person name="Berrin J.G."/>
            <person name="Delaux P.M."/>
            <person name="Dal Grande F."/>
            <person name="Keller J."/>
        </authorList>
    </citation>
    <scope>NUCLEOTIDE SEQUENCE [LARGE SCALE GENOMIC DNA]</scope>
    <source>
        <strain evidence="1 2">SAG 2523</strain>
    </source>
</reference>
<dbReference type="AlphaFoldDB" id="A0AAW1RHT4"/>